<dbReference type="GO" id="GO:0000712">
    <property type="term" value="P:resolution of meiotic recombination intermediates"/>
    <property type="evidence" value="ECO:0007669"/>
    <property type="project" value="TreeGrafter"/>
</dbReference>
<feature type="region of interest" description="Disordered" evidence="8">
    <location>
        <begin position="627"/>
        <end position="647"/>
    </location>
</feature>
<feature type="compositionally biased region" description="Low complexity" evidence="8">
    <location>
        <begin position="1083"/>
        <end position="1098"/>
    </location>
</feature>
<evidence type="ECO:0000256" key="7">
    <source>
        <dbReference type="ARBA" id="ARBA00029496"/>
    </source>
</evidence>
<dbReference type="SUPFAM" id="SSF54695">
    <property type="entry name" value="POZ domain"/>
    <property type="match status" value="1"/>
</dbReference>
<keyword evidence="11" id="KW-0540">Nuclease</keyword>
<feature type="region of interest" description="Disordered" evidence="8">
    <location>
        <begin position="170"/>
        <end position="201"/>
    </location>
</feature>
<feature type="compositionally biased region" description="Basic and acidic residues" evidence="8">
    <location>
        <begin position="627"/>
        <end position="639"/>
    </location>
</feature>
<dbReference type="CDD" id="cd22999">
    <property type="entry name" value="SAP_SLX4"/>
    <property type="match status" value="1"/>
</dbReference>
<keyword evidence="10" id="KW-1185">Reference proteome</keyword>
<dbReference type="PANTHER" id="PTHR21541:SF3">
    <property type="entry name" value="STRUCTURE-SPECIFIC ENDONUCLEASE SUBUNIT SLX4"/>
    <property type="match status" value="1"/>
</dbReference>
<dbReference type="CTD" id="84464"/>
<dbReference type="InterPro" id="IPR000210">
    <property type="entry name" value="BTB/POZ_dom"/>
</dbReference>
<dbReference type="GO" id="GO:0006281">
    <property type="term" value="P:DNA repair"/>
    <property type="evidence" value="ECO:0007669"/>
    <property type="project" value="UniProtKB-KW"/>
</dbReference>
<feature type="compositionally biased region" description="Low complexity" evidence="8">
    <location>
        <begin position="37"/>
        <end position="70"/>
    </location>
</feature>
<dbReference type="Pfam" id="PF00651">
    <property type="entry name" value="BTB"/>
    <property type="match status" value="1"/>
</dbReference>
<feature type="region of interest" description="Disordered" evidence="8">
    <location>
        <begin position="288"/>
        <end position="327"/>
    </location>
</feature>
<feature type="compositionally biased region" description="Polar residues" evidence="8">
    <location>
        <begin position="1186"/>
        <end position="1199"/>
    </location>
</feature>
<gene>
    <name evidence="11" type="primary">SLX4</name>
</gene>
<feature type="compositionally biased region" description="Low complexity" evidence="8">
    <location>
        <begin position="1015"/>
        <end position="1024"/>
    </location>
</feature>
<feature type="compositionally biased region" description="Polar residues" evidence="8">
    <location>
        <begin position="317"/>
        <end position="327"/>
    </location>
</feature>
<feature type="compositionally biased region" description="Polar residues" evidence="8">
    <location>
        <begin position="1317"/>
        <end position="1335"/>
    </location>
</feature>
<dbReference type="GO" id="GO:0008270">
    <property type="term" value="F:zinc ion binding"/>
    <property type="evidence" value="ECO:0007669"/>
    <property type="project" value="UniProtKB-KW"/>
</dbReference>
<feature type="compositionally biased region" description="Basic residues" evidence="8">
    <location>
        <begin position="12"/>
        <end position="34"/>
    </location>
</feature>
<dbReference type="RefSeq" id="XP_020667575.2">
    <property type="nucleotide sequence ID" value="XM_020811916.2"/>
</dbReference>
<evidence type="ECO:0000256" key="2">
    <source>
        <dbReference type="ARBA" id="ARBA00006661"/>
    </source>
</evidence>
<dbReference type="GO" id="GO:0032206">
    <property type="term" value="P:positive regulation of telomere maintenance"/>
    <property type="evidence" value="ECO:0007669"/>
    <property type="project" value="UniProtKB-ARBA"/>
</dbReference>
<keyword evidence="5" id="KW-0234">DNA repair</keyword>
<dbReference type="Proteomes" id="UP001652642">
    <property type="component" value="Chromosome 13"/>
</dbReference>
<dbReference type="Pfam" id="PF09494">
    <property type="entry name" value="Slx4"/>
    <property type="match status" value="1"/>
</dbReference>
<reference evidence="11" key="1">
    <citation type="submission" date="2025-08" db="UniProtKB">
        <authorList>
            <consortium name="RefSeq"/>
        </authorList>
    </citation>
    <scope>IDENTIFICATION</scope>
</reference>
<keyword evidence="11" id="KW-0255">Endonuclease</keyword>
<dbReference type="OrthoDB" id="5576441at2759"/>
<evidence type="ECO:0000256" key="1">
    <source>
        <dbReference type="ARBA" id="ARBA00004123"/>
    </source>
</evidence>
<keyword evidence="4" id="KW-0233">DNA recombination</keyword>
<feature type="compositionally biased region" description="Basic and acidic residues" evidence="8">
    <location>
        <begin position="663"/>
        <end position="677"/>
    </location>
</feature>
<keyword evidence="6" id="KW-0539">Nucleus</keyword>
<evidence type="ECO:0000256" key="5">
    <source>
        <dbReference type="ARBA" id="ARBA00023204"/>
    </source>
</evidence>
<evidence type="ECO:0000313" key="11">
    <source>
        <dbReference type="RefSeq" id="XP_020667575.2"/>
    </source>
</evidence>
<feature type="region of interest" description="Disordered" evidence="8">
    <location>
        <begin position="1237"/>
        <end position="1297"/>
    </location>
</feature>
<comment type="similarity">
    <text evidence="2">Belongs to the SLX4 family.</text>
</comment>
<dbReference type="SMART" id="SM00225">
    <property type="entry name" value="BTB"/>
    <property type="match status" value="1"/>
</dbReference>
<feature type="compositionally biased region" description="Low complexity" evidence="8">
    <location>
        <begin position="170"/>
        <end position="199"/>
    </location>
</feature>
<dbReference type="GO" id="GO:0090656">
    <property type="term" value="P:t-circle formation"/>
    <property type="evidence" value="ECO:0007669"/>
    <property type="project" value="UniProtKB-ARBA"/>
</dbReference>
<evidence type="ECO:0000259" key="9">
    <source>
        <dbReference type="PROSITE" id="PS50097"/>
    </source>
</evidence>
<feature type="region of interest" description="Disordered" evidence="8">
    <location>
        <begin position="375"/>
        <end position="403"/>
    </location>
</feature>
<evidence type="ECO:0000256" key="4">
    <source>
        <dbReference type="ARBA" id="ARBA00023172"/>
    </source>
</evidence>
<feature type="region of interest" description="Disordered" evidence="8">
    <location>
        <begin position="1313"/>
        <end position="1340"/>
    </location>
</feature>
<evidence type="ECO:0000256" key="3">
    <source>
        <dbReference type="ARBA" id="ARBA00022763"/>
    </source>
</evidence>
<dbReference type="KEGG" id="pvt:110089100"/>
<dbReference type="PROSITE" id="PS50097">
    <property type="entry name" value="BTB"/>
    <property type="match status" value="1"/>
</dbReference>
<protein>
    <recommendedName>
        <fullName evidence="7">Structure-specific endonuclease subunit SLX4</fullName>
    </recommendedName>
</protein>
<feature type="region of interest" description="Disordered" evidence="8">
    <location>
        <begin position="923"/>
        <end position="1063"/>
    </location>
</feature>
<keyword evidence="3" id="KW-0227">DNA damage</keyword>
<feature type="region of interest" description="Disordered" evidence="8">
    <location>
        <begin position="1"/>
        <end position="85"/>
    </location>
</feature>
<feature type="compositionally biased region" description="Acidic residues" evidence="8">
    <location>
        <begin position="881"/>
        <end position="892"/>
    </location>
</feature>
<evidence type="ECO:0000256" key="6">
    <source>
        <dbReference type="ARBA" id="ARBA00023242"/>
    </source>
</evidence>
<dbReference type="Gene3D" id="3.30.710.10">
    <property type="entry name" value="Potassium Channel Kv1.1, Chain A"/>
    <property type="match status" value="1"/>
</dbReference>
<keyword evidence="11" id="KW-0378">Hydrolase</keyword>
<dbReference type="GO" id="GO:0006260">
    <property type="term" value="P:DNA replication"/>
    <property type="evidence" value="ECO:0007669"/>
    <property type="project" value="InterPro"/>
</dbReference>
<dbReference type="PANTHER" id="PTHR21541">
    <property type="entry name" value="BTB POZ DOMAIN CONTAINING 12"/>
    <property type="match status" value="1"/>
</dbReference>
<evidence type="ECO:0000256" key="8">
    <source>
        <dbReference type="SAM" id="MobiDB-lite"/>
    </source>
</evidence>
<feature type="compositionally biased region" description="Basic and acidic residues" evidence="8">
    <location>
        <begin position="393"/>
        <end position="403"/>
    </location>
</feature>
<proteinExistence type="inferred from homology"/>
<evidence type="ECO:0000313" key="10">
    <source>
        <dbReference type="Proteomes" id="UP001652642"/>
    </source>
</evidence>
<comment type="subcellular location">
    <subcellularLocation>
        <location evidence="1">Nucleus</location>
    </subcellularLocation>
</comment>
<name>A0A6J0V7T9_9SAUR</name>
<dbReference type="GO" id="GO:0004519">
    <property type="term" value="F:endonuclease activity"/>
    <property type="evidence" value="ECO:0007669"/>
    <property type="project" value="UniProtKB-KW"/>
</dbReference>
<sequence>MGADSEDEFREQRRRRRRRVSAARRERGGRRRRLLREGPTGTEGGKAAAGAAEGATAPGPGSPARPASRASPPPDGGGPQRQRREDVGPVLCQLCRADLSALDPLRRQQHVNRCLDELEGLPPPLPPPPPAVPDCPVCGKGFGSLKARAGHLKRCAAKMDVPPTLLLQAVRRQQQQQQEPSSSSSSSPSLGNRLPSLPSHLKRKVTSSIENLAKKPKTAPKIDGADEDLLVAMAMSRSLLEKEKAAAKLRAREKKNGAKPPDSPPPLLLQDAQKMHRDMEERVGQLLSEAGEFPSTPQLPSSRLLERERSREAGGQPASSRGPGSSLWEFSSLTGPCLPGSFTATGLDLPVPSQLPGTQSLALGTSLTLPGPVGLQEIDSTPPKASPFQSIDDGERQGCGPRDEQAANPLDVQALQDLEDLAEEGLTLTQWGLEVRQLERAGREEEMANTFQTSSVLPGENRLSLRSHHQTVLLDLLTSAFREMVNNPHLSDLQFQVDSGEILYAHMFVLYARCPLLMEAVDCMGFRVAEEGGMWTRRMLLSDVPREAVQVFLSYLYTADSVIPRRVLSDVGALADRFGVRELAALCGRDQLGSLVSGEEKEDGAGSEEGREEILEELLESMWPEGDKEAQLRGGHPEEAGSENMSEQDLEEIYQFAATQHRLAERQAEEGRGRREAQCGLKSSLGGEGGARLGPSREEEVGLRRSLCLELQEEAGEGRGLSRGAAEASKEEEEEEDCLLGREGCATRSPQRRRAQELSPDVGSEGATVGRPPGLRRVWKMLSGDGASQLHGEAFPAQDRGPPSSSPPPKAADARGLPGAPVHLPAASQPTVAGRCSSSQSRGRQEPLGREAPVSCLDHPPGGPGTLSTGADSRPVVVVLDSEEEEEEEEEAEQGKGREPCVGCVPLGHPGVRCQVLEPMSNGKECPGAGSCSPLHWVSPEKGSRGRGPGSLAGVTGGSLGTRPAGQGRSSDEEDASSEGGLTLVPDTPVPCGQGIRSPWAAWGGWKSRDEAGPLDRSPSPLRLPAKEVCSPRSALPSCWPASGNPGGSRHHRLNHPASRGAQKVEEAAVVILEDSEEEAAEARPAAALSLGEASSLSTEPTCAADGRDGLGMPLVASEARGGSPLLERSPFTCRTDSSEEEAPEWAGEDSDSSDVLPLAQRVPPAGTPPRAQGPVCEARERPGTATPQTPMPSYSTMVTPELKKELRRFGVRALPKRQMVLKLKEIFQFTHQQVGLDAKEEAASCSPQALSPRAPPRALPKQAAGSVQPSHLPQGGLLHLRDPSPGGQARPGRCRLQVGPDAQSFSAAGLRLGSAPENSRTSLAVSQGPTSSLARDSKRSVASERSSSFVCEAHSALGAVREAEEAEHLPASQASSGLETDKLEALQRYLHATPALGRQILLYQPIELAGLQAKLKEQGIRIALGKLLDFLDTQCITFTTAEARKEKRTPQKGRRRC</sequence>
<feature type="compositionally biased region" description="Acidic residues" evidence="8">
    <location>
        <begin position="1139"/>
        <end position="1153"/>
    </location>
</feature>
<feature type="compositionally biased region" description="Gly residues" evidence="8">
    <location>
        <begin position="946"/>
        <end position="960"/>
    </location>
</feature>
<dbReference type="GO" id="GO:0033557">
    <property type="term" value="C:Slx1-Slx4 complex"/>
    <property type="evidence" value="ECO:0007669"/>
    <property type="project" value="InterPro"/>
</dbReference>
<accession>A0A6J0V7T9</accession>
<dbReference type="GeneID" id="110089100"/>
<feature type="region of interest" description="Disordered" evidence="8">
    <location>
        <begin position="1076"/>
        <end position="1200"/>
    </location>
</feature>
<dbReference type="InParanoid" id="A0A6J0V7T9"/>
<organism evidence="10 11">
    <name type="scientific">Pogona vitticeps</name>
    <name type="common">central bearded dragon</name>
    <dbReference type="NCBI Taxonomy" id="103695"/>
    <lineage>
        <taxon>Eukaryota</taxon>
        <taxon>Metazoa</taxon>
        <taxon>Chordata</taxon>
        <taxon>Craniata</taxon>
        <taxon>Vertebrata</taxon>
        <taxon>Euteleostomi</taxon>
        <taxon>Lepidosauria</taxon>
        <taxon>Squamata</taxon>
        <taxon>Bifurcata</taxon>
        <taxon>Unidentata</taxon>
        <taxon>Episquamata</taxon>
        <taxon>Toxicofera</taxon>
        <taxon>Iguania</taxon>
        <taxon>Acrodonta</taxon>
        <taxon>Agamidae</taxon>
        <taxon>Amphibolurinae</taxon>
        <taxon>Pogona</taxon>
    </lineage>
</organism>
<feature type="region of interest" description="Disordered" evidence="8">
    <location>
        <begin position="245"/>
        <end position="269"/>
    </location>
</feature>
<dbReference type="InterPro" id="IPR018574">
    <property type="entry name" value="Structure-sp_endonuc_su_Slx4"/>
</dbReference>
<feature type="region of interest" description="Disordered" evidence="8">
    <location>
        <begin position="663"/>
        <end position="901"/>
    </location>
</feature>
<dbReference type="InterPro" id="IPR011333">
    <property type="entry name" value="SKP1/BTB/POZ_sf"/>
</dbReference>
<feature type="domain" description="BTB" evidence="9">
    <location>
        <begin position="491"/>
        <end position="565"/>
    </location>
</feature>